<dbReference type="EMBL" id="CM037153">
    <property type="protein sequence ID" value="KAH7858536.1"/>
    <property type="molecule type" value="Genomic_DNA"/>
</dbReference>
<comment type="caution">
    <text evidence="1">The sequence shown here is derived from an EMBL/GenBank/DDBJ whole genome shotgun (WGS) entry which is preliminary data.</text>
</comment>
<accession>A0ACB7YYM6</accession>
<sequence>MKEMTRYLRLMERKCAHLAKKPRYDKVNCLSSQSSWHLINIYLSPEDNVRYQQFHSLSDYTHNLHSDVVVWGDFNDILSSEEKRGGLRRAMWSFSRFQSLLDDCDLVDLGFRGYPFTWRNNRTGGDFIESRLDRVLASSPWNLHFHQAVVEHLDCVGSDHKALLLRTSPVNKKLVTPFRFDARWFEYEEVRQIVQSQWALGVAGSWLYCLGQKIKKCRLALKSWRASQKLNSGQEIDHAKEEISKLEADGREFHLEEIAELEDSLSRAWEKEETYWMQKSRHRWLQCGDRNTSFFHASTVERRRRNHISGVENMQGVWISDQKEVMGEFQHFFTNLFLCDDDRHVQPVIDLIPTRVTTSMNNSLIRPISSSEVKTALFDMPPSKAPGYDDADTKTWKAQLIKESFSQDDSDLILSLPISNTQRSDVKIWHPSSNGLFSVKSAYHLEKESLSNLTAEQEAQTSFAGAMPLIWKRLWGLPIHPRVKVFAWKCFNGAYLTISSNWIIAAFISRLLETKSATLFKVLLVVLLCSVERFRG</sequence>
<name>A0ACB7YYM6_9ERIC</name>
<evidence type="ECO:0000313" key="2">
    <source>
        <dbReference type="Proteomes" id="UP000828048"/>
    </source>
</evidence>
<keyword evidence="2" id="KW-1185">Reference proteome</keyword>
<proteinExistence type="predicted"/>
<gene>
    <name evidence="1" type="ORF">Vadar_025086</name>
</gene>
<protein>
    <submittedName>
        <fullName evidence="1">Uncharacterized protein</fullName>
    </submittedName>
</protein>
<dbReference type="Proteomes" id="UP000828048">
    <property type="component" value="Chromosome 3"/>
</dbReference>
<reference evidence="1 2" key="1">
    <citation type="journal article" date="2021" name="Hortic Res">
        <title>High-quality reference genome and annotation aids understanding of berry development for evergreen blueberry (Vaccinium darrowii).</title>
        <authorList>
            <person name="Yu J."/>
            <person name="Hulse-Kemp A.M."/>
            <person name="Babiker E."/>
            <person name="Staton M."/>
        </authorList>
    </citation>
    <scope>NUCLEOTIDE SEQUENCE [LARGE SCALE GENOMIC DNA]</scope>
    <source>
        <strain evidence="2">cv. NJ 8807/NJ 8810</strain>
        <tissue evidence="1">Young leaf</tissue>
    </source>
</reference>
<organism evidence="1 2">
    <name type="scientific">Vaccinium darrowii</name>
    <dbReference type="NCBI Taxonomy" id="229202"/>
    <lineage>
        <taxon>Eukaryota</taxon>
        <taxon>Viridiplantae</taxon>
        <taxon>Streptophyta</taxon>
        <taxon>Embryophyta</taxon>
        <taxon>Tracheophyta</taxon>
        <taxon>Spermatophyta</taxon>
        <taxon>Magnoliopsida</taxon>
        <taxon>eudicotyledons</taxon>
        <taxon>Gunneridae</taxon>
        <taxon>Pentapetalae</taxon>
        <taxon>asterids</taxon>
        <taxon>Ericales</taxon>
        <taxon>Ericaceae</taxon>
        <taxon>Vaccinioideae</taxon>
        <taxon>Vaccinieae</taxon>
        <taxon>Vaccinium</taxon>
    </lineage>
</organism>
<evidence type="ECO:0000313" key="1">
    <source>
        <dbReference type="EMBL" id="KAH7858536.1"/>
    </source>
</evidence>